<keyword evidence="3" id="KW-1185">Reference proteome</keyword>
<protein>
    <submittedName>
        <fullName evidence="2">Unnamed protein product</fullName>
    </submittedName>
</protein>
<feature type="region of interest" description="Disordered" evidence="1">
    <location>
        <begin position="858"/>
        <end position="887"/>
    </location>
</feature>
<organism evidence="2 3">
    <name type="scientific">Phytophthora fragariaefolia</name>
    <dbReference type="NCBI Taxonomy" id="1490495"/>
    <lineage>
        <taxon>Eukaryota</taxon>
        <taxon>Sar</taxon>
        <taxon>Stramenopiles</taxon>
        <taxon>Oomycota</taxon>
        <taxon>Peronosporomycetes</taxon>
        <taxon>Peronosporales</taxon>
        <taxon>Peronosporaceae</taxon>
        <taxon>Phytophthora</taxon>
    </lineage>
</organism>
<dbReference type="Proteomes" id="UP001165121">
    <property type="component" value="Unassembled WGS sequence"/>
</dbReference>
<reference evidence="2" key="1">
    <citation type="submission" date="2023-04" db="EMBL/GenBank/DDBJ databases">
        <title>Phytophthora fragariaefolia NBRC 109709.</title>
        <authorList>
            <person name="Ichikawa N."/>
            <person name="Sato H."/>
            <person name="Tonouchi N."/>
        </authorList>
    </citation>
    <scope>NUCLEOTIDE SEQUENCE</scope>
    <source>
        <strain evidence="2">NBRC 109709</strain>
    </source>
</reference>
<gene>
    <name evidence="2" type="ORF">Pfra01_000700000</name>
</gene>
<feature type="compositionally biased region" description="Acidic residues" evidence="1">
    <location>
        <begin position="715"/>
        <end position="727"/>
    </location>
</feature>
<feature type="region of interest" description="Disordered" evidence="1">
    <location>
        <begin position="319"/>
        <end position="338"/>
    </location>
</feature>
<feature type="region of interest" description="Disordered" evidence="1">
    <location>
        <begin position="598"/>
        <end position="794"/>
    </location>
</feature>
<feature type="compositionally biased region" description="Basic and acidic residues" evidence="1">
    <location>
        <begin position="828"/>
        <end position="841"/>
    </location>
</feature>
<evidence type="ECO:0000313" key="2">
    <source>
        <dbReference type="EMBL" id="GMF31027.1"/>
    </source>
</evidence>
<evidence type="ECO:0000256" key="1">
    <source>
        <dbReference type="SAM" id="MobiDB-lite"/>
    </source>
</evidence>
<dbReference type="EMBL" id="BSXT01000612">
    <property type="protein sequence ID" value="GMF31027.1"/>
    <property type="molecule type" value="Genomic_DNA"/>
</dbReference>
<feature type="compositionally biased region" description="Basic and acidic residues" evidence="1">
    <location>
        <begin position="734"/>
        <end position="749"/>
    </location>
</feature>
<dbReference type="AlphaFoldDB" id="A0A9W6UCZ8"/>
<sequence length="958" mass="107152">MPSWVKDRSTPDGLTSDEVLVSWVTTPGNYKRWSSGFFRAQLTREMLQALVQHGLVKRKVRHVYMRFKEMLDNYALARSCLRAENQVETFLRGEVSEELEARTLRISPYYRKLAPVLGDAVENEDKTNIVMIDEKDAAAAAAAATARETGMPKAAKPAGEKGSRKAKAATATKTKKRPYIFWEQDRATPDGLSSAQVVVLWLTTSNNYERLRGSNGKTKLLREILQLLEQHGIKHRTEETITRQIRSVRDRYISATLYLKDNNQLDAFRRGEATEAAEAKALQICRYYRELEPIFADEAFLTLEASRMKLMERMKSKLGNGGAAQDKTAIADSDNTSKNELGGLELMGGVSKNPMTAVSKNFMTAVPKNHMTTGSTRDIVQSVSSEITRKNELGGVAGVGNGQAEEGDNVIDNSKQTKEKRPKIFWKKDKVMPDGLSSDQVVVAWLTTPGNAQRWRRGGNGREVTMEVMQALVENGITHRRESDVLTRFHTMKEMYIRATAHLTLENQLAAFHLGNASKRVEEETLKICPYYRELTPIFGEIVAAKEVKMAQATKKRLTTMANNRANAVAAGEANGTQAHSGAVCNWKEGLKKVRCTPVSESEGKSGGNDDQEKSGVIPSEKANIAEITTPFNSENRGKKSSSDVVESSKQSDPEVESKEVSSLAVEEKPSSIKEKIKNGRVHGQINANVQHSLQDKPVEQGGDAAVDSARVEGAQDDSEGKDDSTEDVTSTASEKKFAQEKRKQHESGDSSCDEDSNEEKIIDDNDRREDHVQLVQPEVVKCDENDEMEEEDTCLQLELKYASVKQSEYDDDNETAKADFEYEEDDGQYKEDDTSSHNDEDATLNQPVWRQSYSDAETRALQRNPSKRCYPAILPPPTAKRRRSSNGATRVIEREFFIERTTHEQAHRQKLYELERAKVECELQVKLLKLAMEKSLARKTLLSAGIERAVVDRVLPL</sequence>
<comment type="caution">
    <text evidence="2">The sequence shown here is derived from an EMBL/GenBank/DDBJ whole genome shotgun (WGS) entry which is preliminary data.</text>
</comment>
<feature type="compositionally biased region" description="Basic and acidic residues" evidence="1">
    <location>
        <begin position="650"/>
        <end position="678"/>
    </location>
</feature>
<name>A0A9W6UCZ8_9STRA</name>
<feature type="region of interest" description="Disordered" evidence="1">
    <location>
        <begin position="806"/>
        <end position="845"/>
    </location>
</feature>
<accession>A0A9W6UCZ8</accession>
<proteinExistence type="predicted"/>
<dbReference type="PANTHER" id="PTHR33324:SF2">
    <property type="entry name" value="MYB_SANT-LIKE DNA-BINDING DOMAIN-CONTAINING PROTEIN"/>
    <property type="match status" value="1"/>
</dbReference>
<feature type="region of interest" description="Disordered" evidence="1">
    <location>
        <begin position="148"/>
        <end position="169"/>
    </location>
</feature>
<dbReference type="PANTHER" id="PTHR33324">
    <property type="entry name" value="EXPRESSED PROTEIN"/>
    <property type="match status" value="1"/>
</dbReference>
<dbReference type="OrthoDB" id="129923at2759"/>
<evidence type="ECO:0000313" key="3">
    <source>
        <dbReference type="Proteomes" id="UP001165121"/>
    </source>
</evidence>
<feature type="compositionally biased region" description="Acidic residues" evidence="1">
    <location>
        <begin position="785"/>
        <end position="794"/>
    </location>
</feature>
<feature type="compositionally biased region" description="Basic and acidic residues" evidence="1">
    <location>
        <begin position="759"/>
        <end position="773"/>
    </location>
</feature>